<keyword evidence="3" id="KW-1185">Reference proteome</keyword>
<feature type="transmembrane region" description="Helical" evidence="1">
    <location>
        <begin position="151"/>
        <end position="169"/>
    </location>
</feature>
<gene>
    <name evidence="2" type="ORF">OCTVUL_1B016218</name>
</gene>
<evidence type="ECO:0000313" key="3">
    <source>
        <dbReference type="Proteomes" id="UP001162480"/>
    </source>
</evidence>
<dbReference type="AlphaFoldDB" id="A0AA36AJN3"/>
<dbReference type="Proteomes" id="UP001162480">
    <property type="component" value="Chromosome 1"/>
</dbReference>
<dbReference type="EMBL" id="OX597814">
    <property type="protein sequence ID" value="CAI9715847.1"/>
    <property type="molecule type" value="Genomic_DNA"/>
</dbReference>
<organism evidence="2 3">
    <name type="scientific">Octopus vulgaris</name>
    <name type="common">Common octopus</name>
    <dbReference type="NCBI Taxonomy" id="6645"/>
    <lineage>
        <taxon>Eukaryota</taxon>
        <taxon>Metazoa</taxon>
        <taxon>Spiralia</taxon>
        <taxon>Lophotrochozoa</taxon>
        <taxon>Mollusca</taxon>
        <taxon>Cephalopoda</taxon>
        <taxon>Coleoidea</taxon>
        <taxon>Octopodiformes</taxon>
        <taxon>Octopoda</taxon>
        <taxon>Incirrata</taxon>
        <taxon>Octopodidae</taxon>
        <taxon>Octopus</taxon>
    </lineage>
</organism>
<keyword evidence="1" id="KW-1133">Transmembrane helix</keyword>
<keyword evidence="1" id="KW-0812">Transmembrane</keyword>
<sequence length="174" mass="19986">MFLYQIFAGYIPGNQQPFEGFIQVGQSKVLKVCPIVKCATMQMQTTFECISGQPYAEEQRGNSNSLRFIHSEVRRSDIFRMKKDAANLTIIAGAQITCISSIILPYLVSLCHLENHKGNIESKKRTKTQENIWYRDWETNVLMLFQVPRSFQFYLGYEVAIVVVVKVAIYHCSC</sequence>
<protein>
    <submittedName>
        <fullName evidence="2">Uncharacterized protein</fullName>
    </submittedName>
</protein>
<evidence type="ECO:0000313" key="2">
    <source>
        <dbReference type="EMBL" id="CAI9715847.1"/>
    </source>
</evidence>
<name>A0AA36AJN3_OCTVU</name>
<feature type="transmembrane region" description="Helical" evidence="1">
    <location>
        <begin position="85"/>
        <end position="108"/>
    </location>
</feature>
<reference evidence="2" key="1">
    <citation type="submission" date="2023-08" db="EMBL/GenBank/DDBJ databases">
        <authorList>
            <person name="Alioto T."/>
            <person name="Alioto T."/>
            <person name="Gomez Garrido J."/>
        </authorList>
    </citation>
    <scope>NUCLEOTIDE SEQUENCE</scope>
</reference>
<proteinExistence type="predicted"/>
<keyword evidence="1" id="KW-0472">Membrane</keyword>
<evidence type="ECO:0000256" key="1">
    <source>
        <dbReference type="SAM" id="Phobius"/>
    </source>
</evidence>
<accession>A0AA36AJN3</accession>